<proteinExistence type="inferred from homology"/>
<reference evidence="11 12" key="1">
    <citation type="journal article" date="2019" name="Int. J. Syst. Evol. Microbiol.">
        <title>The Global Catalogue of Microorganisms (GCM) 10K type strain sequencing project: providing services to taxonomists for standard genome sequencing and annotation.</title>
        <authorList>
            <consortium name="The Broad Institute Genomics Platform"/>
            <consortium name="The Broad Institute Genome Sequencing Center for Infectious Disease"/>
            <person name="Wu L."/>
            <person name="Ma J."/>
        </authorList>
    </citation>
    <scope>NUCLEOTIDE SEQUENCE [LARGE SCALE GENOMIC DNA]</scope>
    <source>
        <strain evidence="11 12">JCM 14326</strain>
    </source>
</reference>
<dbReference type="SMART" id="SM00633">
    <property type="entry name" value="Glyco_10"/>
    <property type="match status" value="1"/>
</dbReference>
<accession>A0ABN2NJ30</accession>
<keyword evidence="7 9" id="KW-0326">Glycosidase</keyword>
<keyword evidence="4" id="KW-0732">Signal</keyword>
<name>A0ABN2NJ30_9MICO</name>
<evidence type="ECO:0000256" key="6">
    <source>
        <dbReference type="ARBA" id="ARBA00023277"/>
    </source>
</evidence>
<dbReference type="PRINTS" id="PR00134">
    <property type="entry name" value="GLHYDRLASE10"/>
</dbReference>
<evidence type="ECO:0000256" key="2">
    <source>
        <dbReference type="ARBA" id="ARBA00007495"/>
    </source>
</evidence>
<dbReference type="EMBL" id="BAAANL010000006">
    <property type="protein sequence ID" value="GAA1869007.1"/>
    <property type="molecule type" value="Genomic_DNA"/>
</dbReference>
<dbReference type="PANTHER" id="PTHR31490">
    <property type="entry name" value="GLYCOSYL HYDROLASE"/>
    <property type="match status" value="1"/>
</dbReference>
<comment type="catalytic activity">
    <reaction evidence="1 9">
        <text>Endohydrolysis of (1-&gt;4)-beta-D-xylosidic linkages in xylans.</text>
        <dbReference type="EC" id="3.2.1.8"/>
    </reaction>
</comment>
<evidence type="ECO:0000256" key="4">
    <source>
        <dbReference type="ARBA" id="ARBA00022729"/>
    </source>
</evidence>
<keyword evidence="6 9" id="KW-0119">Carbohydrate metabolism</keyword>
<evidence type="ECO:0000256" key="5">
    <source>
        <dbReference type="ARBA" id="ARBA00022801"/>
    </source>
</evidence>
<dbReference type="SUPFAM" id="SSF51445">
    <property type="entry name" value="(Trans)glycosidases"/>
    <property type="match status" value="1"/>
</dbReference>
<dbReference type="Gene3D" id="3.20.20.80">
    <property type="entry name" value="Glycosidases"/>
    <property type="match status" value="1"/>
</dbReference>
<evidence type="ECO:0000256" key="9">
    <source>
        <dbReference type="RuleBase" id="RU361174"/>
    </source>
</evidence>
<evidence type="ECO:0000256" key="1">
    <source>
        <dbReference type="ARBA" id="ARBA00000681"/>
    </source>
</evidence>
<dbReference type="Proteomes" id="UP001501094">
    <property type="component" value="Unassembled WGS sequence"/>
</dbReference>
<dbReference type="InterPro" id="IPR017853">
    <property type="entry name" value="GH"/>
</dbReference>
<gene>
    <name evidence="11" type="ORF">GCM10009751_29610</name>
</gene>
<keyword evidence="3" id="KW-0858">Xylan degradation</keyword>
<organism evidence="11 12">
    <name type="scientific">Myceligenerans crystallogenes</name>
    <dbReference type="NCBI Taxonomy" id="316335"/>
    <lineage>
        <taxon>Bacteria</taxon>
        <taxon>Bacillati</taxon>
        <taxon>Actinomycetota</taxon>
        <taxon>Actinomycetes</taxon>
        <taxon>Micrococcales</taxon>
        <taxon>Promicromonosporaceae</taxon>
        <taxon>Myceligenerans</taxon>
    </lineage>
</organism>
<protein>
    <recommendedName>
        <fullName evidence="9">Beta-xylanase</fullName>
        <ecNumber evidence="9">3.2.1.8</ecNumber>
    </recommendedName>
</protein>
<sequence>MVGRMTTSSLFRPPVARIPDPSLAHRRAEATVTLLGDDGAPLTDAEVIVRQKRHAFWFGCIGFDLIDLANGHERTGYGSDHRADSGASPDLGYDQRLAEAWLEVFNQATLPFYWGTFEPERGAPRAGQLRRAAEWFRERGVVVKGHPLMWHTVQPGWLLDVAREGGDAVTAAGLDEVERLQRERIRREAGGLAGVIDVWDAINEVVIMPVFTAEENAITPLARARGRVETIQMAFEEARAANPRATLLLNDFDMSTAYECLIEAVLEAGIEIDVLGLQSHMHQGYWGEEKTERILERFSRYGLPIHFTETTLMSGDIMPAHVVDLNDWQVEHWPSTPEGEARQADELERHLRTLLAHPSVEAFTYWGLSDRGMWLNAPGGLLRADGSPKPAYDRLRELVKGEWWLADTRLRTDAAGRVTFSGFLGDYEIEAAGSTSAVALTSPGATTAEIRV</sequence>
<keyword evidence="5 9" id="KW-0378">Hydrolase</keyword>
<evidence type="ECO:0000256" key="3">
    <source>
        <dbReference type="ARBA" id="ARBA00022651"/>
    </source>
</evidence>
<evidence type="ECO:0000313" key="11">
    <source>
        <dbReference type="EMBL" id="GAA1869007.1"/>
    </source>
</evidence>
<feature type="domain" description="GH10" evidence="10">
    <location>
        <begin position="85"/>
        <end position="398"/>
    </location>
</feature>
<evidence type="ECO:0000256" key="8">
    <source>
        <dbReference type="ARBA" id="ARBA00023326"/>
    </source>
</evidence>
<dbReference type="InterPro" id="IPR044846">
    <property type="entry name" value="GH10"/>
</dbReference>
<dbReference type="InterPro" id="IPR001000">
    <property type="entry name" value="GH10_dom"/>
</dbReference>
<dbReference type="EC" id="3.2.1.8" evidence="9"/>
<dbReference type="PANTHER" id="PTHR31490:SF88">
    <property type="entry name" value="BETA-XYLANASE"/>
    <property type="match status" value="1"/>
</dbReference>
<evidence type="ECO:0000313" key="12">
    <source>
        <dbReference type="Proteomes" id="UP001501094"/>
    </source>
</evidence>
<evidence type="ECO:0000259" key="10">
    <source>
        <dbReference type="PROSITE" id="PS51760"/>
    </source>
</evidence>
<dbReference type="Pfam" id="PF00331">
    <property type="entry name" value="Glyco_hydro_10"/>
    <property type="match status" value="1"/>
</dbReference>
<comment type="similarity">
    <text evidence="2 9">Belongs to the glycosyl hydrolase 10 (cellulase F) family.</text>
</comment>
<keyword evidence="12" id="KW-1185">Reference proteome</keyword>
<keyword evidence="8 9" id="KW-0624">Polysaccharide degradation</keyword>
<dbReference type="PROSITE" id="PS51760">
    <property type="entry name" value="GH10_2"/>
    <property type="match status" value="1"/>
</dbReference>
<evidence type="ECO:0000256" key="7">
    <source>
        <dbReference type="ARBA" id="ARBA00023295"/>
    </source>
</evidence>
<comment type="caution">
    <text evidence="11">The sequence shown here is derived from an EMBL/GenBank/DDBJ whole genome shotgun (WGS) entry which is preliminary data.</text>
</comment>